<dbReference type="Proteomes" id="UP000095287">
    <property type="component" value="Unplaced"/>
</dbReference>
<accession>A0A1I7Y525</accession>
<evidence type="ECO:0000313" key="2">
    <source>
        <dbReference type="Proteomes" id="UP000095287"/>
    </source>
</evidence>
<keyword evidence="2" id="KW-1185">Reference proteome</keyword>
<feature type="compositionally biased region" description="Low complexity" evidence="1">
    <location>
        <begin position="543"/>
        <end position="552"/>
    </location>
</feature>
<feature type="region of interest" description="Disordered" evidence="1">
    <location>
        <begin position="523"/>
        <end position="552"/>
    </location>
</feature>
<reference evidence="3" key="1">
    <citation type="submission" date="2016-11" db="UniProtKB">
        <authorList>
            <consortium name="WormBaseParasite"/>
        </authorList>
    </citation>
    <scope>IDENTIFICATION</scope>
</reference>
<name>A0A1I7Y525_9BILA</name>
<evidence type="ECO:0000256" key="1">
    <source>
        <dbReference type="SAM" id="MobiDB-lite"/>
    </source>
</evidence>
<protein>
    <submittedName>
        <fullName evidence="3">HMG box domain-containing protein</fullName>
    </submittedName>
</protein>
<sequence>MMENDASTSSGDTIDTAVKEYVKAQATCRLVNNRPKPKRKRVRKGKDSDSDSDSDDEVFKYKTDIKKTTSFILRKKVAPLSILPGFMDAEWKVDDLQPFLELERHEVVALEKRVACNAQKTIPIKMSTTVSLAVTAPKTILTTQQDSSSPVRPPENPTNKAVPNDDFIFKVPRLPRRKAKAKAKAPPVSQQPELQYSKWLSHLVDPEENPKEEPWGPERIAAVMTRFKADRTRPARPLRRAAAAGDRPSSPKPVEPAAPKEEPQAQHAMAAATAKEVPTMKESPKDKERPNTAETSKAVRATLVSSSTPSVTSRSAIPTPLKEPSSHIRARMKTVPTTSYSSSTPSVTSRSAIPTPLKEPSPHIRARMKTVPTTSSFNQSKPQRMVYKSLSTFLKGSMVSGTADAIRKAYQTHPKGGNNYLWSRTIYDEWMESQNQGREFRQSTATEEHGEKKQEGSEKPTVSPPIRTVRVMTPCTLLEAQILGEIDAFRRQKPDAPSASRMITRLGLRPLCAVTDSSSYGFPRTDVNSRPSSMPSLPHLQRASPRSSAAASTSFSEAGKKLILEPALLRRLQAKYLPNMASTSSAHDPPNVPANPAIVNPGVPIVRPADSPSSNVIEGEAQFLYGRPAFGR</sequence>
<dbReference type="WBParaSite" id="L893_g127.t1">
    <property type="protein sequence ID" value="L893_g127.t1"/>
    <property type="gene ID" value="L893_g127"/>
</dbReference>
<evidence type="ECO:0000313" key="3">
    <source>
        <dbReference type="WBParaSite" id="L893_g127.t1"/>
    </source>
</evidence>
<feature type="compositionally biased region" description="Low complexity" evidence="1">
    <location>
        <begin position="304"/>
        <end position="315"/>
    </location>
</feature>
<feature type="compositionally biased region" description="Polar residues" evidence="1">
    <location>
        <begin position="523"/>
        <end position="535"/>
    </location>
</feature>
<dbReference type="AlphaFoldDB" id="A0A1I7Y525"/>
<proteinExistence type="predicted"/>
<feature type="compositionally biased region" description="Basic and acidic residues" evidence="1">
    <location>
        <begin position="278"/>
        <end position="291"/>
    </location>
</feature>
<feature type="compositionally biased region" description="Low complexity" evidence="1">
    <location>
        <begin position="334"/>
        <end position="351"/>
    </location>
</feature>
<feature type="region of interest" description="Disordered" evidence="1">
    <location>
        <begin position="227"/>
        <end position="361"/>
    </location>
</feature>
<feature type="compositionally biased region" description="Basic residues" evidence="1">
    <location>
        <begin position="173"/>
        <end position="183"/>
    </location>
</feature>
<feature type="region of interest" description="Disordered" evidence="1">
    <location>
        <begin position="435"/>
        <end position="464"/>
    </location>
</feature>
<feature type="compositionally biased region" description="Basic residues" evidence="1">
    <location>
        <begin position="35"/>
        <end position="44"/>
    </location>
</feature>
<feature type="region of interest" description="Disordered" evidence="1">
    <location>
        <begin position="142"/>
        <end position="197"/>
    </location>
</feature>
<feature type="compositionally biased region" description="Low complexity" evidence="1">
    <location>
        <begin position="265"/>
        <end position="274"/>
    </location>
</feature>
<feature type="compositionally biased region" description="Basic and acidic residues" evidence="1">
    <location>
        <begin position="438"/>
        <end position="458"/>
    </location>
</feature>
<feature type="region of interest" description="Disordered" evidence="1">
    <location>
        <begin position="29"/>
        <end position="56"/>
    </location>
</feature>
<organism evidence="2 3">
    <name type="scientific">Steinernema glaseri</name>
    <dbReference type="NCBI Taxonomy" id="37863"/>
    <lineage>
        <taxon>Eukaryota</taxon>
        <taxon>Metazoa</taxon>
        <taxon>Ecdysozoa</taxon>
        <taxon>Nematoda</taxon>
        <taxon>Chromadorea</taxon>
        <taxon>Rhabditida</taxon>
        <taxon>Tylenchina</taxon>
        <taxon>Panagrolaimomorpha</taxon>
        <taxon>Strongyloidoidea</taxon>
        <taxon>Steinernematidae</taxon>
        <taxon>Steinernema</taxon>
    </lineage>
</organism>